<accession>A0ABS9IQC9</accession>
<keyword evidence="2 5" id="KW-0378">Hydrolase</keyword>
<dbReference type="GO" id="GO:0016787">
    <property type="term" value="F:hydrolase activity"/>
    <property type="evidence" value="ECO:0007669"/>
    <property type="project" value="UniProtKB-KW"/>
</dbReference>
<dbReference type="SUPFAM" id="SSF53474">
    <property type="entry name" value="alpha/beta-Hydrolases"/>
    <property type="match status" value="1"/>
</dbReference>
<evidence type="ECO:0000313" key="5">
    <source>
        <dbReference type="EMBL" id="MCF8587766.1"/>
    </source>
</evidence>
<feature type="domain" description="Alpha/beta hydrolase fold-3" evidence="4">
    <location>
        <begin position="99"/>
        <end position="299"/>
    </location>
</feature>
<name>A0ABS9IQC9_9ACTN</name>
<dbReference type="RefSeq" id="WP_236996994.1">
    <property type="nucleotide sequence ID" value="NZ_JAKKOR010000003.1"/>
</dbReference>
<evidence type="ECO:0000256" key="3">
    <source>
        <dbReference type="PROSITE-ProRule" id="PRU10038"/>
    </source>
</evidence>
<evidence type="ECO:0000256" key="1">
    <source>
        <dbReference type="ARBA" id="ARBA00010515"/>
    </source>
</evidence>
<keyword evidence="6" id="KW-1185">Reference proteome</keyword>
<dbReference type="InterPro" id="IPR029058">
    <property type="entry name" value="AB_hydrolase_fold"/>
</dbReference>
<evidence type="ECO:0000259" key="4">
    <source>
        <dbReference type="Pfam" id="PF07859"/>
    </source>
</evidence>
<organism evidence="5 6">
    <name type="scientific">Gordonia liuliyuniae</name>
    <dbReference type="NCBI Taxonomy" id="2911517"/>
    <lineage>
        <taxon>Bacteria</taxon>
        <taxon>Bacillati</taxon>
        <taxon>Actinomycetota</taxon>
        <taxon>Actinomycetes</taxon>
        <taxon>Mycobacteriales</taxon>
        <taxon>Gordoniaceae</taxon>
        <taxon>Gordonia</taxon>
    </lineage>
</organism>
<proteinExistence type="inferred from homology"/>
<protein>
    <submittedName>
        <fullName evidence="5">Alpha/beta hydrolase</fullName>
    </submittedName>
</protein>
<dbReference type="Proteomes" id="UP001200110">
    <property type="component" value="Unassembled WGS sequence"/>
</dbReference>
<comment type="caution">
    <text evidence="5">The sequence shown here is derived from an EMBL/GenBank/DDBJ whole genome shotgun (WGS) entry which is preliminary data.</text>
</comment>
<comment type="similarity">
    <text evidence="1">Belongs to the 'GDXG' lipolytic enzyme family.</text>
</comment>
<dbReference type="EMBL" id="JAKKOR010000003">
    <property type="protein sequence ID" value="MCF8587766.1"/>
    <property type="molecule type" value="Genomic_DNA"/>
</dbReference>
<dbReference type="InterPro" id="IPR013094">
    <property type="entry name" value="AB_hydrolase_3"/>
</dbReference>
<dbReference type="InterPro" id="IPR033140">
    <property type="entry name" value="Lipase_GDXG_put_SER_AS"/>
</dbReference>
<dbReference type="Gene3D" id="3.40.50.1820">
    <property type="entry name" value="alpha/beta hydrolase"/>
    <property type="match status" value="1"/>
</dbReference>
<dbReference type="Pfam" id="PF07859">
    <property type="entry name" value="Abhydrolase_3"/>
    <property type="match status" value="1"/>
</dbReference>
<dbReference type="PANTHER" id="PTHR48081">
    <property type="entry name" value="AB HYDROLASE SUPERFAMILY PROTEIN C4A8.06C"/>
    <property type="match status" value="1"/>
</dbReference>
<reference evidence="5 6" key="1">
    <citation type="submission" date="2022-01" db="EMBL/GenBank/DDBJ databases">
        <authorList>
            <person name="Huang Y."/>
        </authorList>
    </citation>
    <scope>NUCLEOTIDE SEQUENCE [LARGE SCALE GENOMIC DNA]</scope>
    <source>
        <strain evidence="5 6">HY366</strain>
    </source>
</reference>
<dbReference type="InterPro" id="IPR050300">
    <property type="entry name" value="GDXG_lipolytic_enzyme"/>
</dbReference>
<evidence type="ECO:0000313" key="6">
    <source>
        <dbReference type="Proteomes" id="UP001200110"/>
    </source>
</evidence>
<sequence>MVETRTAQRVPTTASTRSRLAAVATRYGVGTFTGHLRTDAAGVRLSRRTIAALMRAFGSTPSGTTVEKIDERTRPDDGPVRGEWVYGPGADRASRRVIYFLHGSAYMMCSPSTHRSFAARLSAITGLPVFVLDYRLAPEFRFPAAADDVDAGWDWLVGHGYEPSDIVVAGDSAGGHLASTFILNRAAAQQTLPAGVVLFSPVIDLTFGLAAQRERVRRDPMITAANARGLVELYTVGADMSDPRLTLDYAGAADCPPVLVQAGGAEMLQADARHFASCFAAQGGEVTTEIWPGQMHVFQALPRLGPEPDAALLRVRDFITDALDSRRTVQGATS</sequence>
<dbReference type="PANTHER" id="PTHR48081:SF30">
    <property type="entry name" value="ACETYL-HYDROLASE LIPR-RELATED"/>
    <property type="match status" value="1"/>
</dbReference>
<evidence type="ECO:0000256" key="2">
    <source>
        <dbReference type="ARBA" id="ARBA00022801"/>
    </source>
</evidence>
<dbReference type="PROSITE" id="PS01174">
    <property type="entry name" value="LIPASE_GDXG_SER"/>
    <property type="match status" value="1"/>
</dbReference>
<feature type="active site" evidence="3">
    <location>
        <position position="172"/>
    </location>
</feature>
<gene>
    <name evidence="5" type="ORF">L5G33_04685</name>
</gene>